<dbReference type="PROSITE" id="PS50041">
    <property type="entry name" value="C_TYPE_LECTIN_2"/>
    <property type="match status" value="1"/>
</dbReference>
<feature type="domain" description="C-type lectin" evidence="2">
    <location>
        <begin position="45"/>
        <end position="165"/>
    </location>
</feature>
<dbReference type="PANTHER" id="PTHR22803">
    <property type="entry name" value="MANNOSE, PHOSPHOLIPASE, LECTIN RECEPTOR RELATED"/>
    <property type="match status" value="1"/>
</dbReference>
<dbReference type="SMART" id="SM00034">
    <property type="entry name" value="CLECT"/>
    <property type="match status" value="1"/>
</dbReference>
<proteinExistence type="predicted"/>
<dbReference type="RefSeq" id="XP_016982784.1">
    <property type="nucleotide sequence ID" value="XM_017127295.1"/>
</dbReference>
<gene>
    <name evidence="5" type="primary">LOC108047199</name>
    <name evidence="3" type="synonym">108047199</name>
</gene>
<dbReference type="CDD" id="cd00037">
    <property type="entry name" value="CLECT"/>
    <property type="match status" value="1"/>
</dbReference>
<reference evidence="3" key="3">
    <citation type="submission" date="2025-05" db="UniProtKB">
        <authorList>
            <consortium name="EnsemblMetazoa"/>
        </authorList>
    </citation>
    <scope>IDENTIFICATION</scope>
</reference>
<dbReference type="AlphaFoldDB" id="A0A6P4F192"/>
<keyword evidence="4" id="KW-1185">Reference proteome</keyword>
<dbReference type="EnsemblMetazoa" id="XM_017127295.1">
    <property type="protein sequence ID" value="XP_016982784.1"/>
    <property type="gene ID" value="LOC108047199"/>
</dbReference>
<reference evidence="5" key="2">
    <citation type="submission" date="2025-04" db="UniProtKB">
        <authorList>
            <consortium name="RefSeq"/>
        </authorList>
    </citation>
    <scope>IDENTIFICATION</scope>
</reference>
<evidence type="ECO:0000313" key="3">
    <source>
        <dbReference type="EnsemblMetazoa" id="XP_016982784.1"/>
    </source>
</evidence>
<reference evidence="4" key="1">
    <citation type="journal article" date="2021" name="Elife">
        <title>Highly contiguous assemblies of 101 drosophilid genomes.</title>
        <authorList>
            <person name="Kim B.Y."/>
            <person name="Wang J.R."/>
            <person name="Miller D.E."/>
            <person name="Barmina O."/>
            <person name="Delaney E."/>
            <person name="Thompson A."/>
            <person name="Comeault A.A."/>
            <person name="Peede D."/>
            <person name="D'Agostino E.R."/>
            <person name="Pelaez J."/>
            <person name="Aguilar J.M."/>
            <person name="Haji D."/>
            <person name="Matsunaga T."/>
            <person name="Armstrong E.E."/>
            <person name="Zych M."/>
            <person name="Ogawa Y."/>
            <person name="Stamenkovic-Radak M."/>
            <person name="Jelic M."/>
            <person name="Veselinovic M.S."/>
            <person name="Tanaskovic M."/>
            <person name="Eric P."/>
            <person name="Gao J.J."/>
            <person name="Katoh T.K."/>
            <person name="Toda M.J."/>
            <person name="Watabe H."/>
            <person name="Watada M."/>
            <person name="Davis J.S."/>
            <person name="Moyle L.C."/>
            <person name="Manoli G."/>
            <person name="Bertolini E."/>
            <person name="Kostal V."/>
            <person name="Hawley R.S."/>
            <person name="Takahashi A."/>
            <person name="Jones C.D."/>
            <person name="Price D.K."/>
            <person name="Whiteman N."/>
            <person name="Kopp A."/>
            <person name="Matute D.R."/>
            <person name="Petrov D.A."/>
        </authorList>
    </citation>
    <scope>NUCLEOTIDE SEQUENCE [LARGE SCALE GENOMIC DNA]</scope>
</reference>
<feature type="chain" id="PRO_5028340340" evidence="1">
    <location>
        <begin position="21"/>
        <end position="177"/>
    </location>
</feature>
<dbReference type="OMA" id="HVWFANG"/>
<dbReference type="InterPro" id="IPR050111">
    <property type="entry name" value="C-type_lectin/snaclec_domain"/>
</dbReference>
<feature type="signal peptide" evidence="1">
    <location>
        <begin position="1"/>
        <end position="20"/>
    </location>
</feature>
<evidence type="ECO:0000313" key="5">
    <source>
        <dbReference type="RefSeq" id="XP_016982784.1"/>
    </source>
</evidence>
<dbReference type="SUPFAM" id="SSF56436">
    <property type="entry name" value="C-type lectin-like"/>
    <property type="match status" value="1"/>
</dbReference>
<dbReference type="OrthoDB" id="7773875at2759"/>
<dbReference type="Pfam" id="PF00059">
    <property type="entry name" value="Lectin_C"/>
    <property type="match status" value="1"/>
</dbReference>
<dbReference type="InterPro" id="IPR016187">
    <property type="entry name" value="CTDL_fold"/>
</dbReference>
<accession>A0A6P4F192</accession>
<evidence type="ECO:0000259" key="2">
    <source>
        <dbReference type="PROSITE" id="PS50041"/>
    </source>
</evidence>
<dbReference type="GeneID" id="108047199"/>
<evidence type="ECO:0000313" key="4">
    <source>
        <dbReference type="Proteomes" id="UP001652680"/>
    </source>
</evidence>
<dbReference type="Proteomes" id="UP001652680">
    <property type="component" value="Unassembled WGS sequence"/>
</dbReference>
<dbReference type="InterPro" id="IPR001304">
    <property type="entry name" value="C-type_lectin-like"/>
</dbReference>
<protein>
    <submittedName>
        <fullName evidence="5">Macrophage mannose receptor 1-like</fullName>
    </submittedName>
</protein>
<sequence length="177" mass="19960">MFLKFTGLCAFLAIISSSAAYKITPNVIDGVPGFLNITTAPFVKIGSGYYVFKSEKVNWYAAFESCRQMDAELIAFENLEELELISQYVTESNLFPRYWTSGTDLAEEDKHTWFSNGQPVSSTLWLPGEPNKQDDVEHCDEFNIKNGGGGLNDRFCIRLNGYICEAHQPKTASFIIW</sequence>
<dbReference type="InterPro" id="IPR016186">
    <property type="entry name" value="C-type_lectin-like/link_sf"/>
</dbReference>
<name>A0A6P4F192_DRORH</name>
<organism evidence="5">
    <name type="scientific">Drosophila rhopaloa</name>
    <name type="common">Fruit fly</name>
    <dbReference type="NCBI Taxonomy" id="1041015"/>
    <lineage>
        <taxon>Eukaryota</taxon>
        <taxon>Metazoa</taxon>
        <taxon>Ecdysozoa</taxon>
        <taxon>Arthropoda</taxon>
        <taxon>Hexapoda</taxon>
        <taxon>Insecta</taxon>
        <taxon>Pterygota</taxon>
        <taxon>Neoptera</taxon>
        <taxon>Endopterygota</taxon>
        <taxon>Diptera</taxon>
        <taxon>Brachycera</taxon>
        <taxon>Muscomorpha</taxon>
        <taxon>Ephydroidea</taxon>
        <taxon>Drosophilidae</taxon>
        <taxon>Drosophila</taxon>
        <taxon>Sophophora</taxon>
    </lineage>
</organism>
<evidence type="ECO:0000256" key="1">
    <source>
        <dbReference type="SAM" id="SignalP"/>
    </source>
</evidence>
<keyword evidence="1" id="KW-0732">Signal</keyword>
<dbReference type="Gene3D" id="3.10.100.10">
    <property type="entry name" value="Mannose-Binding Protein A, subunit A"/>
    <property type="match status" value="1"/>
</dbReference>